<protein>
    <submittedName>
        <fullName evidence="1">Polyketide-8 synthase acyl carrier protein</fullName>
    </submittedName>
</protein>
<dbReference type="Proteomes" id="UP000249915">
    <property type="component" value="Unassembled WGS sequence"/>
</dbReference>
<dbReference type="RefSeq" id="WP_112280262.1">
    <property type="nucleotide sequence ID" value="NZ_MASW01000001.1"/>
</dbReference>
<dbReference type="AlphaFoldDB" id="A0A2V4BA39"/>
<dbReference type="EMBL" id="MASW01000001">
    <property type="protein sequence ID" value="PXY32224.1"/>
    <property type="molecule type" value="Genomic_DNA"/>
</dbReference>
<dbReference type="InterPro" id="IPR009081">
    <property type="entry name" value="PP-bd_ACP"/>
</dbReference>
<evidence type="ECO:0000313" key="1">
    <source>
        <dbReference type="EMBL" id="PXY32224.1"/>
    </source>
</evidence>
<keyword evidence="2" id="KW-1185">Reference proteome</keyword>
<dbReference type="Gene3D" id="1.10.1200.10">
    <property type="entry name" value="ACP-like"/>
    <property type="match status" value="1"/>
</dbReference>
<accession>A0A2V4BA39</accession>
<reference evidence="1 2" key="1">
    <citation type="submission" date="2016-07" db="EMBL/GenBank/DDBJ databases">
        <title>Draft genome sequence of Prauserella muralis DSM 45305, isolated from a mould-covered wall in an indoor environment.</title>
        <authorList>
            <person name="Ruckert C."/>
            <person name="Albersmeier A."/>
            <person name="Jiang C.-L."/>
            <person name="Jiang Y."/>
            <person name="Kalinowski J."/>
            <person name="Schneider O."/>
            <person name="Winkler A."/>
            <person name="Zotchev S.B."/>
        </authorList>
    </citation>
    <scope>NUCLEOTIDE SEQUENCE [LARGE SCALE GENOMIC DNA]</scope>
    <source>
        <strain evidence="1 2">DSM 45305</strain>
    </source>
</reference>
<dbReference type="Pfam" id="PF00550">
    <property type="entry name" value="PP-binding"/>
    <property type="match status" value="1"/>
</dbReference>
<comment type="caution">
    <text evidence="1">The sequence shown here is derived from an EMBL/GenBank/DDBJ whole genome shotgun (WGS) entry which is preliminary data.</text>
</comment>
<dbReference type="InterPro" id="IPR036736">
    <property type="entry name" value="ACP-like_sf"/>
</dbReference>
<evidence type="ECO:0000313" key="2">
    <source>
        <dbReference type="Proteomes" id="UP000249915"/>
    </source>
</evidence>
<name>A0A2V4BA39_9PSEU</name>
<dbReference type="PROSITE" id="PS50075">
    <property type="entry name" value="CARRIER"/>
    <property type="match status" value="1"/>
</dbReference>
<dbReference type="OrthoDB" id="4564178at2"/>
<organism evidence="1 2">
    <name type="scientific">Prauserella muralis</name>
    <dbReference type="NCBI Taxonomy" id="588067"/>
    <lineage>
        <taxon>Bacteria</taxon>
        <taxon>Bacillati</taxon>
        <taxon>Actinomycetota</taxon>
        <taxon>Actinomycetes</taxon>
        <taxon>Pseudonocardiales</taxon>
        <taxon>Pseudonocardiaceae</taxon>
        <taxon>Prauserella</taxon>
    </lineage>
</organism>
<proteinExistence type="predicted"/>
<dbReference type="SUPFAM" id="SSF47336">
    <property type="entry name" value="ACP-like"/>
    <property type="match status" value="1"/>
</dbReference>
<sequence length="83" mass="9380">MNALVAERSDEIKQLVCRVLEVDAEQVSETDLFIDDLEADSMKMIELLAHLEIEFDVEIDEDELARLVNLRGVYEVLSAALDA</sequence>
<gene>
    <name evidence="1" type="ORF">BAY60_08025</name>
</gene>